<accession>A0A6I0DE93</accession>
<protein>
    <submittedName>
        <fullName evidence="1">Uncharacterized protein</fullName>
    </submittedName>
</protein>
<name>A0A6I0DE93_BRUAN</name>
<comment type="caution">
    <text evidence="1">The sequence shown here is derived from an EMBL/GenBank/DDBJ whole genome shotgun (WGS) entry which is preliminary data.</text>
</comment>
<evidence type="ECO:0000313" key="1">
    <source>
        <dbReference type="EMBL" id="KAB2765621.1"/>
    </source>
</evidence>
<dbReference type="Proteomes" id="UP000481876">
    <property type="component" value="Unassembled WGS sequence"/>
</dbReference>
<dbReference type="EMBL" id="WBWS01000021">
    <property type="protein sequence ID" value="KAB2765621.1"/>
    <property type="molecule type" value="Genomic_DNA"/>
</dbReference>
<proteinExistence type="predicted"/>
<reference evidence="1 2" key="1">
    <citation type="submission" date="2019-09" db="EMBL/GenBank/DDBJ databases">
        <title>Taxonomic organization of the family Brucellaceae based on a phylogenomic approach.</title>
        <authorList>
            <person name="Leclercq S."/>
            <person name="Cloeckaert A."/>
            <person name="Zygmunt M.S."/>
        </authorList>
    </citation>
    <scope>NUCLEOTIDE SEQUENCE [LARGE SCALE GENOMIC DNA]</scope>
    <source>
        <strain evidence="1 2">LMG 3313</strain>
    </source>
</reference>
<dbReference type="AlphaFoldDB" id="A0A6I0DE93"/>
<dbReference type="RefSeq" id="WP_143851060.1">
    <property type="nucleotide sequence ID" value="NZ_CP066050.1"/>
</dbReference>
<organism evidence="1 2">
    <name type="scientific">Brucella anthropi</name>
    <name type="common">Ochrobactrum anthropi</name>
    <dbReference type="NCBI Taxonomy" id="529"/>
    <lineage>
        <taxon>Bacteria</taxon>
        <taxon>Pseudomonadati</taxon>
        <taxon>Pseudomonadota</taxon>
        <taxon>Alphaproteobacteria</taxon>
        <taxon>Hyphomicrobiales</taxon>
        <taxon>Brucellaceae</taxon>
        <taxon>Brucella/Ochrobactrum group</taxon>
        <taxon>Brucella</taxon>
    </lineage>
</organism>
<gene>
    <name evidence="1" type="ORF">F9L04_18955</name>
</gene>
<evidence type="ECO:0000313" key="2">
    <source>
        <dbReference type="Proteomes" id="UP000481876"/>
    </source>
</evidence>
<sequence length="108" mass="12001">MSPAVRAKGRCSSKRINFPPDDVVGLWDGNELCDALANQAHKRHTKPLNGAVAPIMIKPPSTSHSLAKPLRIQLQMGLKNTLQILNVGLNTMAKYRRSPRKELAKQFF</sequence>